<feature type="transmembrane region" description="Helical" evidence="1">
    <location>
        <begin position="12"/>
        <end position="33"/>
    </location>
</feature>
<gene>
    <name evidence="2" type="ORF">CGSMWGv55152_05674</name>
</gene>
<name>I4LRM3_GARVA</name>
<organism evidence="2 3">
    <name type="scientific">Gardnerella vaginalis 55152</name>
    <dbReference type="NCBI Taxonomy" id="698955"/>
    <lineage>
        <taxon>Bacteria</taxon>
        <taxon>Bacillati</taxon>
        <taxon>Actinomycetota</taxon>
        <taxon>Actinomycetes</taxon>
        <taxon>Bifidobacteriales</taxon>
        <taxon>Bifidobacteriaceae</taxon>
        <taxon>Gardnerella</taxon>
    </lineage>
</organism>
<sequence>MIIIAKTKRILFLNSFVLKAWINVFTWVFLPFLRYDLGATVKKQTLRQ</sequence>
<dbReference type="AlphaFoldDB" id="I4LRM3"/>
<dbReference type="EMBL" id="ADEQ01000016">
    <property type="protein sequence ID" value="EIK79613.1"/>
    <property type="molecule type" value="Genomic_DNA"/>
</dbReference>
<reference evidence="2 3" key="1">
    <citation type="journal article" date="2012" name="J. Bacteriol.">
        <title>Comparative Genomic Analyses of 17 Clinical Isolates of Gardnerella vaginalis Provide Evidence of Multiple Genetically Isolated Clades Consistent with Subspeciation into Genovars.</title>
        <authorList>
            <person name="Ahmed A."/>
            <person name="Earl J."/>
            <person name="Retchless A."/>
            <person name="Hillier S."/>
            <person name="Rabe L."/>
            <person name="Cherpes T."/>
            <person name="Powell E."/>
            <person name="Janto B."/>
            <person name="Eutsey R."/>
            <person name="Hiller N.L."/>
            <person name="Boissy R."/>
            <person name="Dahlgreen M."/>
            <person name="Hall B."/>
            <person name="Costerton J."/>
            <person name="Post J.C."/>
            <person name="Hu F."/>
            <person name="Ehrlich G."/>
        </authorList>
    </citation>
    <scope>NUCLEOTIDE SEQUENCE [LARGE SCALE GENOMIC DNA]</scope>
    <source>
        <strain evidence="2 3">55152</strain>
    </source>
</reference>
<keyword evidence="1" id="KW-1133">Transmembrane helix</keyword>
<keyword evidence="1" id="KW-0812">Transmembrane</keyword>
<proteinExistence type="predicted"/>
<protein>
    <submittedName>
        <fullName evidence="2">Uncharacterized protein</fullName>
    </submittedName>
</protein>
<dbReference type="Proteomes" id="UP000005936">
    <property type="component" value="Unassembled WGS sequence"/>
</dbReference>
<accession>I4LRM3</accession>
<evidence type="ECO:0000256" key="1">
    <source>
        <dbReference type="SAM" id="Phobius"/>
    </source>
</evidence>
<evidence type="ECO:0000313" key="3">
    <source>
        <dbReference type="Proteomes" id="UP000005936"/>
    </source>
</evidence>
<comment type="caution">
    <text evidence="2">The sequence shown here is derived from an EMBL/GenBank/DDBJ whole genome shotgun (WGS) entry which is preliminary data.</text>
</comment>
<keyword evidence="1" id="KW-0472">Membrane</keyword>
<evidence type="ECO:0000313" key="2">
    <source>
        <dbReference type="EMBL" id="EIK79613.1"/>
    </source>
</evidence>